<accession>B3QVL3</accession>
<dbReference type="InterPro" id="IPR050811">
    <property type="entry name" value="Phosphate_ABC_transporter"/>
</dbReference>
<dbReference type="STRING" id="517418.Ctha_2162"/>
<dbReference type="GO" id="GO:0006817">
    <property type="term" value="P:phosphate ion transport"/>
    <property type="evidence" value="ECO:0007669"/>
    <property type="project" value="UniProtKB-UniRule"/>
</dbReference>
<dbReference type="InterPro" id="IPR024370">
    <property type="entry name" value="PBP_domain"/>
</dbReference>
<sequence length="305" mass="33921">MSKKITRKISNWLILFVVAFGFVGTVGCSKSSGDEKEASHIITNGSETMKKLAEAWAKEYMEKKSTITIDVLGGGSGTGISSLIHGNADIANASRKMNEEEQGFAEKHFEKLPKEYVVAYDAVAIFVHKDNPLEKISMEELAEIFGNGGSIEQWSQLGIQEKDDDIMVVNRLSNSGTYQTFREMVLGEQGQFRKLTHDVETAEEVVKIVAKNPSAIGYSGIAFDREDVKMLKVSKKRGGEAFDPKVEFSNSSTVSMYPITRPLYLYTIGEPEKTVQRYINWILSKDGQAIVEKEGYVPLTNLDVH</sequence>
<comment type="similarity">
    <text evidence="1 4">Belongs to the PstS family.</text>
</comment>
<dbReference type="InterPro" id="IPR011862">
    <property type="entry name" value="Phos-bd"/>
</dbReference>
<feature type="domain" description="PBP" evidence="5">
    <location>
        <begin position="32"/>
        <end position="285"/>
    </location>
</feature>
<dbReference type="OrthoDB" id="9783488at2"/>
<evidence type="ECO:0000256" key="1">
    <source>
        <dbReference type="ARBA" id="ARBA00008725"/>
    </source>
</evidence>
<keyword evidence="2 4" id="KW-0813">Transport</keyword>
<protein>
    <recommendedName>
        <fullName evidence="4">Phosphate-binding protein</fullName>
    </recommendedName>
</protein>
<dbReference type="Pfam" id="PF12849">
    <property type="entry name" value="PBP_like_2"/>
    <property type="match status" value="1"/>
</dbReference>
<keyword evidence="7" id="KW-1185">Reference proteome</keyword>
<proteinExistence type="inferred from homology"/>
<evidence type="ECO:0000259" key="5">
    <source>
        <dbReference type="Pfam" id="PF12849"/>
    </source>
</evidence>
<dbReference type="SUPFAM" id="SSF53850">
    <property type="entry name" value="Periplasmic binding protein-like II"/>
    <property type="match status" value="1"/>
</dbReference>
<dbReference type="PANTHER" id="PTHR30570">
    <property type="entry name" value="PERIPLASMIC PHOSPHATE BINDING COMPONENT OF PHOSPHATE ABC TRANSPORTER"/>
    <property type="match status" value="1"/>
</dbReference>
<dbReference type="Gene3D" id="3.40.190.10">
    <property type="entry name" value="Periplasmic binding protein-like II"/>
    <property type="match status" value="2"/>
</dbReference>
<dbReference type="GO" id="GO:0042301">
    <property type="term" value="F:phosphate ion binding"/>
    <property type="evidence" value="ECO:0007669"/>
    <property type="project" value="UniProtKB-UniRule"/>
</dbReference>
<dbReference type="Proteomes" id="UP000001208">
    <property type="component" value="Chromosome"/>
</dbReference>
<organism evidence="6 7">
    <name type="scientific">Chloroherpeton thalassium (strain ATCC 35110 / GB-78)</name>
    <dbReference type="NCBI Taxonomy" id="517418"/>
    <lineage>
        <taxon>Bacteria</taxon>
        <taxon>Pseudomonadati</taxon>
        <taxon>Chlorobiota</taxon>
        <taxon>Chlorobiia</taxon>
        <taxon>Chlorobiales</taxon>
        <taxon>Chloroherpetonaceae</taxon>
        <taxon>Chloroherpeton</taxon>
    </lineage>
</organism>
<dbReference type="AlphaFoldDB" id="B3QVL3"/>
<name>B3QVL3_CHLT3</name>
<evidence type="ECO:0000256" key="3">
    <source>
        <dbReference type="ARBA" id="ARBA00022729"/>
    </source>
</evidence>
<keyword evidence="3" id="KW-0732">Signal</keyword>
<dbReference type="RefSeq" id="WP_012500696.1">
    <property type="nucleotide sequence ID" value="NC_011026.1"/>
</dbReference>
<keyword evidence="4" id="KW-0592">Phosphate transport</keyword>
<evidence type="ECO:0000313" key="6">
    <source>
        <dbReference type="EMBL" id="ACF14613.1"/>
    </source>
</evidence>
<dbReference type="HOGENOM" id="CLU_026228_6_0_10"/>
<dbReference type="PROSITE" id="PS51257">
    <property type="entry name" value="PROKAR_LIPOPROTEIN"/>
    <property type="match status" value="1"/>
</dbReference>
<dbReference type="CDD" id="cd13653">
    <property type="entry name" value="PBP2_phosphate_like_1"/>
    <property type="match status" value="1"/>
</dbReference>
<dbReference type="EMBL" id="CP001100">
    <property type="protein sequence ID" value="ACF14613.1"/>
    <property type="molecule type" value="Genomic_DNA"/>
</dbReference>
<evidence type="ECO:0000256" key="4">
    <source>
        <dbReference type="RuleBase" id="RU367119"/>
    </source>
</evidence>
<dbReference type="eggNOG" id="COG0226">
    <property type="taxonomic scope" value="Bacteria"/>
</dbReference>
<evidence type="ECO:0000313" key="7">
    <source>
        <dbReference type="Proteomes" id="UP000001208"/>
    </source>
</evidence>
<reference evidence="6 7" key="1">
    <citation type="submission" date="2008-06" db="EMBL/GenBank/DDBJ databases">
        <title>Complete sequence of Chloroherpeton thalassium ATCC 35110.</title>
        <authorList>
            <consortium name="US DOE Joint Genome Institute"/>
            <person name="Lucas S."/>
            <person name="Copeland A."/>
            <person name="Lapidus A."/>
            <person name="Glavina del Rio T."/>
            <person name="Dalin E."/>
            <person name="Tice H."/>
            <person name="Bruce D."/>
            <person name="Goodwin L."/>
            <person name="Pitluck S."/>
            <person name="Schmutz J."/>
            <person name="Larimer F."/>
            <person name="Land M."/>
            <person name="Hauser L."/>
            <person name="Kyrpides N."/>
            <person name="Mikhailova N."/>
            <person name="Liu Z."/>
            <person name="Li T."/>
            <person name="Zhao F."/>
            <person name="Overmann J."/>
            <person name="Bryant D.A."/>
            <person name="Richardson P."/>
        </authorList>
    </citation>
    <scope>NUCLEOTIDE SEQUENCE [LARGE SCALE GENOMIC DNA]</scope>
    <source>
        <strain evidence="7">ATCC 35110 / GB-78</strain>
    </source>
</reference>
<dbReference type="KEGG" id="cts:Ctha_2162"/>
<comment type="function">
    <text evidence="4">Involved in the system for phosphate transport across the cytoplasmic membrane.</text>
</comment>
<evidence type="ECO:0000256" key="2">
    <source>
        <dbReference type="ARBA" id="ARBA00022448"/>
    </source>
</evidence>
<dbReference type="NCBIfam" id="TIGR02136">
    <property type="entry name" value="ptsS_2"/>
    <property type="match status" value="1"/>
</dbReference>
<gene>
    <name evidence="6" type="ordered locus">Ctha_2162</name>
</gene>
<dbReference type="PANTHER" id="PTHR30570:SF1">
    <property type="entry name" value="PHOSPHATE-BINDING PROTEIN PSTS"/>
    <property type="match status" value="1"/>
</dbReference>